<accession>A0A9Q0N9P9</accession>
<name>A0A9Q0N9P9_9DIPT</name>
<reference evidence="1" key="1">
    <citation type="submission" date="2022-07" db="EMBL/GenBank/DDBJ databases">
        <authorList>
            <person name="Trinca V."/>
            <person name="Uliana J.V.C."/>
            <person name="Torres T.T."/>
            <person name="Ward R.J."/>
            <person name="Monesi N."/>
        </authorList>
    </citation>
    <scope>NUCLEOTIDE SEQUENCE</scope>
    <source>
        <strain evidence="1">HSMRA1968</strain>
        <tissue evidence="1">Whole embryos</tissue>
    </source>
</reference>
<evidence type="ECO:0000313" key="2">
    <source>
        <dbReference type="Proteomes" id="UP001151699"/>
    </source>
</evidence>
<proteinExistence type="predicted"/>
<dbReference type="AlphaFoldDB" id="A0A9Q0N9P9"/>
<organism evidence="1 2">
    <name type="scientific">Pseudolycoriella hygida</name>
    <dbReference type="NCBI Taxonomy" id="35572"/>
    <lineage>
        <taxon>Eukaryota</taxon>
        <taxon>Metazoa</taxon>
        <taxon>Ecdysozoa</taxon>
        <taxon>Arthropoda</taxon>
        <taxon>Hexapoda</taxon>
        <taxon>Insecta</taxon>
        <taxon>Pterygota</taxon>
        <taxon>Neoptera</taxon>
        <taxon>Endopterygota</taxon>
        <taxon>Diptera</taxon>
        <taxon>Nematocera</taxon>
        <taxon>Sciaroidea</taxon>
        <taxon>Sciaridae</taxon>
        <taxon>Pseudolycoriella</taxon>
    </lineage>
</organism>
<dbReference type="EMBL" id="WJQU01000001">
    <property type="protein sequence ID" value="KAJ6646320.1"/>
    <property type="molecule type" value="Genomic_DNA"/>
</dbReference>
<comment type="caution">
    <text evidence="1">The sequence shown here is derived from an EMBL/GenBank/DDBJ whole genome shotgun (WGS) entry which is preliminary data.</text>
</comment>
<protein>
    <submittedName>
        <fullName evidence="1">Uncharacterized protein</fullName>
    </submittedName>
</protein>
<gene>
    <name evidence="1" type="ORF">Bhyg_01531</name>
</gene>
<sequence>MDTAQQDSGNKLLSSVRYGGIKPVYLKSELLHKVEAVTERRRIYMQNLLVYSCCNAKNVVYCGICYFPLVTAGSASDKVVHFVSQVKRSGQEGQRKIWKERFKFLKIYKNCSEVTSKCHDHKKCSEERKKKNKLME</sequence>
<keyword evidence="2" id="KW-1185">Reference proteome</keyword>
<dbReference type="Proteomes" id="UP001151699">
    <property type="component" value="Chromosome A"/>
</dbReference>
<evidence type="ECO:0000313" key="1">
    <source>
        <dbReference type="EMBL" id="KAJ6646320.1"/>
    </source>
</evidence>